<gene>
    <name evidence="3" type="ORF">AURMO_00430</name>
</gene>
<evidence type="ECO:0000259" key="2">
    <source>
        <dbReference type="Pfam" id="PF01757"/>
    </source>
</evidence>
<feature type="transmembrane region" description="Helical" evidence="1">
    <location>
        <begin position="108"/>
        <end position="130"/>
    </location>
</feature>
<feature type="transmembrane region" description="Helical" evidence="1">
    <location>
        <begin position="327"/>
        <end position="346"/>
    </location>
</feature>
<feature type="transmembrane region" description="Helical" evidence="1">
    <location>
        <begin position="77"/>
        <end position="96"/>
    </location>
</feature>
<keyword evidence="1" id="KW-0472">Membrane</keyword>
<organism evidence="3 4">
    <name type="scientific">Aurantimicrobium photophilum</name>
    <dbReference type="NCBI Taxonomy" id="1987356"/>
    <lineage>
        <taxon>Bacteria</taxon>
        <taxon>Bacillati</taxon>
        <taxon>Actinomycetota</taxon>
        <taxon>Actinomycetes</taxon>
        <taxon>Micrococcales</taxon>
        <taxon>Microbacteriaceae</taxon>
        <taxon>Aurantimicrobium</taxon>
    </lineage>
</organism>
<name>A0A2Z3RW21_9MICO</name>
<reference evidence="3 4" key="1">
    <citation type="submission" date="2017-10" db="EMBL/GenBank/DDBJ databases">
        <title>Genome of an Actinobacterium that displays light-enhanced growth.</title>
        <authorList>
            <person name="Maresca J.A."/>
            <person name="Hempel P."/>
            <person name="Shevchenko O."/>
            <person name="Miller K.J."/>
            <person name="Hahn M.W."/>
        </authorList>
    </citation>
    <scope>NUCLEOTIDE SEQUENCE [LARGE SCALE GENOMIC DNA]</scope>
    <source>
        <strain evidence="3 4">MWH-Mo1</strain>
    </source>
</reference>
<evidence type="ECO:0000313" key="4">
    <source>
        <dbReference type="Proteomes" id="UP000246894"/>
    </source>
</evidence>
<feature type="transmembrane region" description="Helical" evidence="1">
    <location>
        <begin position="194"/>
        <end position="213"/>
    </location>
</feature>
<evidence type="ECO:0000256" key="1">
    <source>
        <dbReference type="SAM" id="Phobius"/>
    </source>
</evidence>
<feature type="transmembrane region" description="Helical" evidence="1">
    <location>
        <begin position="16"/>
        <end position="36"/>
    </location>
</feature>
<dbReference type="KEGG" id="aum:AURMO_00430"/>
<keyword evidence="1" id="KW-1133">Transmembrane helix</keyword>
<dbReference type="GO" id="GO:0016747">
    <property type="term" value="F:acyltransferase activity, transferring groups other than amino-acyl groups"/>
    <property type="evidence" value="ECO:0007669"/>
    <property type="project" value="InterPro"/>
</dbReference>
<proteinExistence type="predicted"/>
<dbReference type="InterPro" id="IPR002656">
    <property type="entry name" value="Acyl_transf_3_dom"/>
</dbReference>
<keyword evidence="4" id="KW-1185">Reference proteome</keyword>
<feature type="domain" description="Acyltransferase 3" evidence="2">
    <location>
        <begin position="9"/>
        <end position="343"/>
    </location>
</feature>
<dbReference type="Pfam" id="PF01757">
    <property type="entry name" value="Acyl_transf_3"/>
    <property type="match status" value="1"/>
</dbReference>
<feature type="transmembrane region" description="Helical" evidence="1">
    <location>
        <begin position="225"/>
        <end position="247"/>
    </location>
</feature>
<keyword evidence="1" id="KW-0812">Transmembrane</keyword>
<dbReference type="PANTHER" id="PTHR23028">
    <property type="entry name" value="ACETYLTRANSFERASE"/>
    <property type="match status" value="1"/>
</dbReference>
<keyword evidence="3" id="KW-0808">Transferase</keyword>
<feature type="transmembrane region" description="Helical" evidence="1">
    <location>
        <begin position="253"/>
        <end position="274"/>
    </location>
</feature>
<accession>A0A2Z3RW21</accession>
<dbReference type="Proteomes" id="UP000246894">
    <property type="component" value="Chromosome"/>
</dbReference>
<evidence type="ECO:0000313" key="3">
    <source>
        <dbReference type="EMBL" id="AWR21047.1"/>
    </source>
</evidence>
<protein>
    <submittedName>
        <fullName evidence="3">Acyltransferase family protein</fullName>
    </submittedName>
</protein>
<keyword evidence="3" id="KW-0012">Acyltransferase</keyword>
<feature type="transmembrane region" description="Helical" evidence="1">
    <location>
        <begin position="43"/>
        <end position="61"/>
    </location>
</feature>
<dbReference type="EMBL" id="CP023994">
    <property type="protein sequence ID" value="AWR21047.1"/>
    <property type="molecule type" value="Genomic_DNA"/>
</dbReference>
<dbReference type="InterPro" id="IPR050879">
    <property type="entry name" value="Acyltransferase_3"/>
</dbReference>
<feature type="transmembrane region" description="Helical" evidence="1">
    <location>
        <begin position="165"/>
        <end position="188"/>
    </location>
</feature>
<dbReference type="AlphaFoldDB" id="A0A2Z3RW21"/>
<sequence length="365" mass="41159">MSARNAALDSLTGLRWWAAFAVFFFHMTAFAPIPIFPLFEYGNYGVMFFFILSGFVLSWSWKADLPVRAFYMRRFGRIWPSAFVALLLAIPIFYSFNPDPAHWWVKPFDLGILLLSVPLIQGWWLAPAILFSGNPAAWTLTCEFFFYSLHPLFQRAYIRISSQAVLIALVAIFVGILIVKSACFASGGQGCVPLPLPIERLPEFVIGMGIGVLAKRGKLLRLSPWMPIAALGVLFVYLSFGSALAIPESFIQLSLYFANEMTLLLMALTIASVAQRDISGMRTGFKSSWLVKLGEVSFAFYLVHATVMYVFVDIFGQLDVSWKNLTWYPIVLVAGLVIAFALHAWVEKPFEKKIRRFSDRIKLSQ</sequence>
<feature type="transmembrane region" description="Helical" evidence="1">
    <location>
        <begin position="295"/>
        <end position="315"/>
    </location>
</feature>